<proteinExistence type="predicted"/>
<name>A0ABN2K4T7_9MICO</name>
<evidence type="ECO:0000259" key="1">
    <source>
        <dbReference type="Pfam" id="PF13701"/>
    </source>
</evidence>
<gene>
    <name evidence="2" type="ORF">GCM10009810_06140</name>
</gene>
<dbReference type="EMBL" id="BAAAPN010000017">
    <property type="protein sequence ID" value="GAA1748361.1"/>
    <property type="molecule type" value="Genomic_DNA"/>
</dbReference>
<evidence type="ECO:0000313" key="3">
    <source>
        <dbReference type="Proteomes" id="UP001501475"/>
    </source>
</evidence>
<sequence length="264" mass="29136">MLDVDATIVIAHSEKEHAARTFKKTFGYHPIGVWCDNTGELLAATLRPGNAGSNTAADHTGVLSEAIAHIPAPHRKSLLFRVDGAGYAHELLDWITRMNTAKTSGRRGRSVQYRVGFAVTETIREAITRVPKRAWTPAMDTDGDVREHADIVEITGLLPKEMTEKWPTGMRVIVRREHPHPGAQLSLFEHADGWRYQAFATNTTTGQLAFLAARHRAHARVEDGIRHAKDTGLGRFPSPASGRYPHREYGINTAWLLAVAIAAT</sequence>
<evidence type="ECO:0000313" key="2">
    <source>
        <dbReference type="EMBL" id="GAA1748361.1"/>
    </source>
</evidence>
<dbReference type="InterPro" id="IPR025668">
    <property type="entry name" value="Tnp_DDE_dom"/>
</dbReference>
<accession>A0ABN2K4T7</accession>
<comment type="caution">
    <text evidence="2">The sequence shown here is derived from an EMBL/GenBank/DDBJ whole genome shotgun (WGS) entry which is preliminary data.</text>
</comment>
<organism evidence="2 3">
    <name type="scientific">Nostocoides vanveenii</name>
    <dbReference type="NCBI Taxonomy" id="330835"/>
    <lineage>
        <taxon>Bacteria</taxon>
        <taxon>Bacillati</taxon>
        <taxon>Actinomycetota</taxon>
        <taxon>Actinomycetes</taxon>
        <taxon>Micrococcales</taxon>
        <taxon>Intrasporangiaceae</taxon>
        <taxon>Nostocoides</taxon>
    </lineage>
</organism>
<keyword evidence="3" id="KW-1185">Reference proteome</keyword>
<protein>
    <recommendedName>
        <fullName evidence="1">Transposase DDE domain-containing protein</fullName>
    </recommendedName>
</protein>
<dbReference type="Pfam" id="PF13701">
    <property type="entry name" value="DDE_Tnp_1_4"/>
    <property type="match status" value="1"/>
</dbReference>
<feature type="domain" description="Transposase DDE" evidence="1">
    <location>
        <begin position="2"/>
        <end position="236"/>
    </location>
</feature>
<reference evidence="2 3" key="1">
    <citation type="journal article" date="2019" name="Int. J. Syst. Evol. Microbiol.">
        <title>The Global Catalogue of Microorganisms (GCM) 10K type strain sequencing project: providing services to taxonomists for standard genome sequencing and annotation.</title>
        <authorList>
            <consortium name="The Broad Institute Genomics Platform"/>
            <consortium name="The Broad Institute Genome Sequencing Center for Infectious Disease"/>
            <person name="Wu L."/>
            <person name="Ma J."/>
        </authorList>
    </citation>
    <scope>NUCLEOTIDE SEQUENCE [LARGE SCALE GENOMIC DNA]</scope>
    <source>
        <strain evidence="2 3">JCM 15591</strain>
    </source>
</reference>
<dbReference type="Proteomes" id="UP001501475">
    <property type="component" value="Unassembled WGS sequence"/>
</dbReference>